<gene>
    <name evidence="6" type="primary">epsE_1</name>
    <name evidence="6" type="ORF">UC8_05400</name>
</gene>
<dbReference type="SUPFAM" id="SSF52540">
    <property type="entry name" value="P-loop containing nucleoside triphosphate hydrolases"/>
    <property type="match status" value="1"/>
</dbReference>
<dbReference type="PROSITE" id="PS00662">
    <property type="entry name" value="T2SP_E"/>
    <property type="match status" value="1"/>
</dbReference>
<dbReference type="InterPro" id="IPR037257">
    <property type="entry name" value="T2SS_E_N_sf"/>
</dbReference>
<comment type="similarity">
    <text evidence="1">Belongs to the GSP E family.</text>
</comment>
<keyword evidence="3" id="KW-0067">ATP-binding</keyword>
<evidence type="ECO:0000259" key="5">
    <source>
        <dbReference type="PROSITE" id="PS00662"/>
    </source>
</evidence>
<dbReference type="InterPro" id="IPR027417">
    <property type="entry name" value="P-loop_NTPase"/>
</dbReference>
<evidence type="ECO:0000256" key="2">
    <source>
        <dbReference type="ARBA" id="ARBA00022741"/>
    </source>
</evidence>
<protein>
    <submittedName>
        <fullName evidence="6">Type II secretion system protein E</fullName>
    </submittedName>
</protein>
<feature type="compositionally biased region" description="Acidic residues" evidence="4">
    <location>
        <begin position="387"/>
        <end position="402"/>
    </location>
</feature>
<dbReference type="PANTHER" id="PTHR30258:SF2">
    <property type="entry name" value="COMG OPERON PROTEIN 1"/>
    <property type="match status" value="1"/>
</dbReference>
<reference evidence="6 7" key="1">
    <citation type="submission" date="2019-08" db="EMBL/GenBank/DDBJ databases">
        <title>Deep-cultivation of Planctomycetes and their phenomic and genomic characterization uncovers novel biology.</title>
        <authorList>
            <person name="Wiegand S."/>
            <person name="Jogler M."/>
            <person name="Boedeker C."/>
            <person name="Pinto D."/>
            <person name="Vollmers J."/>
            <person name="Rivas-Marin E."/>
            <person name="Kohn T."/>
            <person name="Peeters S.H."/>
            <person name="Heuer A."/>
            <person name="Rast P."/>
            <person name="Oberbeckmann S."/>
            <person name="Bunk B."/>
            <person name="Jeske O."/>
            <person name="Meyerdierks A."/>
            <person name="Storesund J.E."/>
            <person name="Kallscheuer N."/>
            <person name="Luecker S."/>
            <person name="Lage O.M."/>
            <person name="Pohl T."/>
            <person name="Merkel B.J."/>
            <person name="Hornburger P."/>
            <person name="Mueller R.-W."/>
            <person name="Bruemmer F."/>
            <person name="Labrenz M."/>
            <person name="Spormann A.M."/>
            <person name="Op den Camp H."/>
            <person name="Overmann J."/>
            <person name="Amann R."/>
            <person name="Jetten M.S.M."/>
            <person name="Mascher T."/>
            <person name="Medema M.H."/>
            <person name="Devos D.P."/>
            <person name="Kaster A.-K."/>
            <person name="Ovreas L."/>
            <person name="Rohde M."/>
            <person name="Galperin M.Y."/>
            <person name="Jogler C."/>
        </authorList>
    </citation>
    <scope>NUCLEOTIDE SEQUENCE [LARGE SCALE GENOMIC DNA]</scope>
    <source>
        <strain evidence="6 7">UC8</strain>
    </source>
</reference>
<dbReference type="GO" id="GO:0005524">
    <property type="term" value="F:ATP binding"/>
    <property type="evidence" value="ECO:0007669"/>
    <property type="project" value="UniProtKB-KW"/>
</dbReference>
<dbReference type="Proteomes" id="UP000325286">
    <property type="component" value="Chromosome"/>
</dbReference>
<feature type="domain" description="Bacterial type II secretion system protein E" evidence="5">
    <location>
        <begin position="619"/>
        <end position="633"/>
    </location>
</feature>
<dbReference type="Gene3D" id="3.30.450.90">
    <property type="match status" value="1"/>
</dbReference>
<dbReference type="GO" id="GO:0005886">
    <property type="term" value="C:plasma membrane"/>
    <property type="evidence" value="ECO:0007669"/>
    <property type="project" value="TreeGrafter"/>
</dbReference>
<evidence type="ECO:0000256" key="4">
    <source>
        <dbReference type="SAM" id="MobiDB-lite"/>
    </source>
</evidence>
<dbReference type="InterPro" id="IPR001482">
    <property type="entry name" value="T2SS/T4SS_dom"/>
</dbReference>
<sequence>MNPTMIRLLPPAVVLTVAVWSGWPANPAWFEDQPTSIARAARWKDKDLDVAQVARPTLDPFAAVLQPATQALPTIAVEEPQKAGPSPPTSEELLAYIQLEGFGSAGGRQWAVINGRPRSVGDVVLQRGQFPWACQVAQIADPHVIIRCGPAQLEVRLPQRGSRPAAPSDTAFPGATVPSSGPLTTGGDEPPVMIPSTSSARPRDRSHSVNSPLTLPQPPASTASGSCPLILRLLDTMDRLDPDKLEQLWDAQSKEDVSLEESVIRAGLADESQIAAAYSQHYLLPLFDPPIDQPPPVDHTVAELLPARLCRDHLIAPLNDDGHTLEVAIFAPESLLLADELKLLTGRKMRALFAPLTVIERLLSVLYEEGNWSEAVNVVGRPNIEEVEEQDEAGDEESQEAEEVVHLDQPPPPGRDGRIIRYVNAIFEQALQTGASDIHIEPYEDSCRVRIRIDGTLTEVTPPPLSLLPSVISRLKVLAKMDIAERRIPQDGAIALRTGERRVDMRVNTCPTVHSEKIVMRVMDKNALPHDLFALGLDDRQYSDLVESIRSPHGLILVTGPTGSGKSTTLYSCLKHLNDAETNICTVEDPVEFKFSGINQVQTRSQVGLTFASSLRSFLRQDPDVIMVGEVRDDETAEICLRAALTGHLVLSTLHTNDALSSVTRLQDMGAQPFLLASTLRLLVAQRLIRKLCIECCQPYRLDDADYARYGIQPGTTLMRSVGCSQCRETGYRGRVAIFEIVRVTNQLSQLIQSGASLDQLQQAAIANGTSLLAQSAMQKVVAGVTSLEEALSITVQTH</sequence>
<dbReference type="Gene3D" id="3.30.300.160">
    <property type="entry name" value="Type II secretion system, protein E, N-terminal domain"/>
    <property type="match status" value="1"/>
</dbReference>
<evidence type="ECO:0000256" key="3">
    <source>
        <dbReference type="ARBA" id="ARBA00022840"/>
    </source>
</evidence>
<feature type="region of interest" description="Disordered" evidence="4">
    <location>
        <begin position="159"/>
        <end position="223"/>
    </location>
</feature>
<evidence type="ECO:0000313" key="7">
    <source>
        <dbReference type="Proteomes" id="UP000325286"/>
    </source>
</evidence>
<dbReference type="Gene3D" id="3.40.50.300">
    <property type="entry name" value="P-loop containing nucleotide triphosphate hydrolases"/>
    <property type="match status" value="1"/>
</dbReference>
<organism evidence="6 7">
    <name type="scientific">Roseimaritima ulvae</name>
    <dbReference type="NCBI Taxonomy" id="980254"/>
    <lineage>
        <taxon>Bacteria</taxon>
        <taxon>Pseudomonadati</taxon>
        <taxon>Planctomycetota</taxon>
        <taxon>Planctomycetia</taxon>
        <taxon>Pirellulales</taxon>
        <taxon>Pirellulaceae</taxon>
        <taxon>Roseimaritima</taxon>
    </lineage>
</organism>
<evidence type="ECO:0000256" key="1">
    <source>
        <dbReference type="ARBA" id="ARBA00006611"/>
    </source>
</evidence>
<evidence type="ECO:0000313" key="6">
    <source>
        <dbReference type="EMBL" id="QEG38583.1"/>
    </source>
</evidence>
<dbReference type="Pfam" id="PF05157">
    <property type="entry name" value="MshEN"/>
    <property type="match status" value="1"/>
</dbReference>
<dbReference type="GO" id="GO:0016887">
    <property type="term" value="F:ATP hydrolysis activity"/>
    <property type="evidence" value="ECO:0007669"/>
    <property type="project" value="TreeGrafter"/>
</dbReference>
<feature type="compositionally biased region" description="Polar residues" evidence="4">
    <location>
        <begin position="208"/>
        <end position="223"/>
    </location>
</feature>
<feature type="region of interest" description="Disordered" evidence="4">
    <location>
        <begin position="387"/>
        <end position="411"/>
    </location>
</feature>
<proteinExistence type="inferred from homology"/>
<dbReference type="SUPFAM" id="SSF160246">
    <property type="entry name" value="EspE N-terminal domain-like"/>
    <property type="match status" value="1"/>
</dbReference>
<dbReference type="Pfam" id="PF00437">
    <property type="entry name" value="T2SSE"/>
    <property type="match status" value="1"/>
</dbReference>
<dbReference type="EMBL" id="CP042914">
    <property type="protein sequence ID" value="QEG38583.1"/>
    <property type="molecule type" value="Genomic_DNA"/>
</dbReference>
<dbReference type="FunFam" id="3.40.50.300:FF:000398">
    <property type="entry name" value="Type IV pilus assembly ATPase PilB"/>
    <property type="match status" value="1"/>
</dbReference>
<dbReference type="KEGG" id="rul:UC8_05400"/>
<dbReference type="AlphaFoldDB" id="A0A5B9QXA2"/>
<dbReference type="CDD" id="cd01129">
    <property type="entry name" value="PulE-GspE-like"/>
    <property type="match status" value="1"/>
</dbReference>
<keyword evidence="7" id="KW-1185">Reference proteome</keyword>
<accession>A0A5B9QXA2</accession>
<name>A0A5B9QXA2_9BACT</name>
<dbReference type="RefSeq" id="WP_202908882.1">
    <property type="nucleotide sequence ID" value="NZ_CP042914.1"/>
</dbReference>
<keyword evidence="2" id="KW-0547">Nucleotide-binding</keyword>
<dbReference type="InterPro" id="IPR007831">
    <property type="entry name" value="T2SS_GspE_N"/>
</dbReference>
<dbReference type="PANTHER" id="PTHR30258">
    <property type="entry name" value="TYPE II SECRETION SYSTEM PROTEIN GSPE-RELATED"/>
    <property type="match status" value="1"/>
</dbReference>